<reference evidence="4" key="1">
    <citation type="submission" date="2016-10" db="EMBL/GenBank/DDBJ databases">
        <authorList>
            <person name="Varghese N."/>
            <person name="Submissions S."/>
        </authorList>
    </citation>
    <scope>NUCLEOTIDE SEQUENCE [LARGE SCALE GENOMIC DNA]</scope>
    <source>
        <strain evidence="4">CGMCC 1.12397</strain>
    </source>
</reference>
<dbReference type="AlphaFoldDB" id="A0A1H1DTK1"/>
<dbReference type="GO" id="GO:0016740">
    <property type="term" value="F:transferase activity"/>
    <property type="evidence" value="ECO:0007669"/>
    <property type="project" value="UniProtKB-KW"/>
</dbReference>
<evidence type="ECO:0000259" key="1">
    <source>
        <dbReference type="Pfam" id="PF06094"/>
    </source>
</evidence>
<dbReference type="Gene3D" id="3.10.490.10">
    <property type="entry name" value="Gamma-glutamyl cyclotransferase-like"/>
    <property type="match status" value="1"/>
</dbReference>
<feature type="domain" description="Gamma-glutamylcyclotransferase AIG2-like" evidence="1">
    <location>
        <begin position="4"/>
        <end position="81"/>
    </location>
</feature>
<evidence type="ECO:0000313" key="4">
    <source>
        <dbReference type="Proteomes" id="UP000199289"/>
    </source>
</evidence>
<reference evidence="2 5" key="3">
    <citation type="submission" date="2018-07" db="EMBL/GenBank/DDBJ databases">
        <title>Genome sequence of extremly halophilic archaeon Halopelagius longus strain BC12-B1.</title>
        <authorList>
            <person name="Zhang X."/>
        </authorList>
    </citation>
    <scope>NUCLEOTIDE SEQUENCE [LARGE SCALE GENOMIC DNA]</scope>
    <source>
        <strain evidence="2 5">BC12-B1</strain>
    </source>
</reference>
<protein>
    <submittedName>
        <fullName evidence="3">Gamma-glutamyl cyclotransferase, AIG2-like</fullName>
    </submittedName>
    <submittedName>
        <fullName evidence="2">Gamma-glutamylcyclotransferase</fullName>
    </submittedName>
</protein>
<sequence length="152" mass="16436">MTDVFVYGTLTDSDRVASLLEEWSFGPGARLRGLHRVEGEYPTLLPGGSVEGRILRTDELSTLDRYEGVASGLYVRVSVPYADGWDACGDGDSAGARRGADDSAIVYVGDPARLGVEADAEWPNSGDFASRVRRFVAEERVVVHPEEKVSDA</sequence>
<dbReference type="InterPro" id="IPR036568">
    <property type="entry name" value="GGCT-like_sf"/>
</dbReference>
<evidence type="ECO:0000313" key="5">
    <source>
        <dbReference type="Proteomes" id="UP000255421"/>
    </source>
</evidence>
<dbReference type="SUPFAM" id="SSF110857">
    <property type="entry name" value="Gamma-glutamyl cyclotransferase-like"/>
    <property type="match status" value="1"/>
</dbReference>
<dbReference type="EMBL" id="FNKQ01000003">
    <property type="protein sequence ID" value="SDQ79841.1"/>
    <property type="molecule type" value="Genomic_DNA"/>
</dbReference>
<keyword evidence="5" id="KW-1185">Reference proteome</keyword>
<accession>A0A1H1DTK1</accession>
<dbReference type="InterPro" id="IPR009288">
    <property type="entry name" value="AIG2-like_dom"/>
</dbReference>
<dbReference type="Pfam" id="PF06094">
    <property type="entry name" value="GGACT"/>
    <property type="match status" value="1"/>
</dbReference>
<dbReference type="EMBL" id="QQST01000001">
    <property type="protein sequence ID" value="RDI73046.1"/>
    <property type="molecule type" value="Genomic_DNA"/>
</dbReference>
<dbReference type="OrthoDB" id="198684at2157"/>
<dbReference type="Proteomes" id="UP000199289">
    <property type="component" value="Unassembled WGS sequence"/>
</dbReference>
<proteinExistence type="predicted"/>
<name>A0A1H1DTK1_9EURY</name>
<dbReference type="Proteomes" id="UP000255421">
    <property type="component" value="Unassembled WGS sequence"/>
</dbReference>
<evidence type="ECO:0000313" key="2">
    <source>
        <dbReference type="EMBL" id="RDI73046.1"/>
    </source>
</evidence>
<dbReference type="CDD" id="cd06661">
    <property type="entry name" value="GGCT_like"/>
    <property type="match status" value="1"/>
</dbReference>
<reference evidence="3" key="2">
    <citation type="submission" date="2016-10" db="EMBL/GenBank/DDBJ databases">
        <authorList>
            <person name="de Groot N.N."/>
        </authorList>
    </citation>
    <scope>NUCLEOTIDE SEQUENCE [LARGE SCALE GENOMIC DNA]</scope>
    <source>
        <strain evidence="3">CGMCC 1.12397</strain>
    </source>
</reference>
<evidence type="ECO:0000313" key="3">
    <source>
        <dbReference type="EMBL" id="SDQ79841.1"/>
    </source>
</evidence>
<organism evidence="3 4">
    <name type="scientific">Halopelagius longus</name>
    <dbReference type="NCBI Taxonomy" id="1236180"/>
    <lineage>
        <taxon>Archaea</taxon>
        <taxon>Methanobacteriati</taxon>
        <taxon>Methanobacteriota</taxon>
        <taxon>Stenosarchaea group</taxon>
        <taxon>Halobacteria</taxon>
        <taxon>Halobacteriales</taxon>
        <taxon>Haloferacaceae</taxon>
    </lineage>
</organism>
<gene>
    <name evidence="2" type="ORF">DWB78_06880</name>
    <name evidence="3" type="ORF">SAMN05216278_2577</name>
</gene>
<dbReference type="InterPro" id="IPR013024">
    <property type="entry name" value="GGCT-like"/>
</dbReference>
<keyword evidence="3" id="KW-0808">Transferase</keyword>